<feature type="signal peptide" evidence="4">
    <location>
        <begin position="1"/>
        <end position="31"/>
    </location>
</feature>
<dbReference type="GO" id="GO:0042597">
    <property type="term" value="C:periplasmic space"/>
    <property type="evidence" value="ECO:0007669"/>
    <property type="project" value="UniProtKB-SubCell"/>
</dbReference>
<evidence type="ECO:0000256" key="2">
    <source>
        <dbReference type="ARBA" id="ARBA00022729"/>
    </source>
</evidence>
<proteinExistence type="predicted"/>
<dbReference type="PANTHER" id="PTHR33376:SF15">
    <property type="entry name" value="BLL6794 PROTEIN"/>
    <property type="match status" value="1"/>
</dbReference>
<dbReference type="InterPro" id="IPR018389">
    <property type="entry name" value="DctP_fam"/>
</dbReference>
<keyword evidence="3" id="KW-0574">Periplasm</keyword>
<evidence type="ECO:0000313" key="6">
    <source>
        <dbReference type="Proteomes" id="UP000585681"/>
    </source>
</evidence>
<name>A0A840C3Q8_9RHOB</name>
<reference evidence="5" key="1">
    <citation type="submission" date="2020-08" db="EMBL/GenBank/DDBJ databases">
        <title>Genomic Encyclopedia of Type Strains, Phase IV (KMG-IV): sequencing the most valuable type-strain genomes for metagenomic binning, comparative biology and taxonomic classification.</title>
        <authorList>
            <person name="Goeker M."/>
        </authorList>
    </citation>
    <scope>NUCLEOTIDE SEQUENCE [LARGE SCALE GENOMIC DNA]</scope>
    <source>
        <strain evidence="5">DSM 105040</strain>
    </source>
</reference>
<evidence type="ECO:0000256" key="3">
    <source>
        <dbReference type="ARBA" id="ARBA00022764"/>
    </source>
</evidence>
<evidence type="ECO:0000256" key="1">
    <source>
        <dbReference type="ARBA" id="ARBA00004418"/>
    </source>
</evidence>
<dbReference type="InterPro" id="IPR038404">
    <property type="entry name" value="TRAP_DctP_sf"/>
</dbReference>
<dbReference type="RefSeq" id="WP_054538368.1">
    <property type="nucleotide sequence ID" value="NZ_JACIEQ010000001.1"/>
</dbReference>
<organism evidence="5 6">
    <name type="scientific">Actibacterium naphthalenivorans</name>
    <dbReference type="NCBI Taxonomy" id="1614693"/>
    <lineage>
        <taxon>Bacteria</taxon>
        <taxon>Pseudomonadati</taxon>
        <taxon>Pseudomonadota</taxon>
        <taxon>Alphaproteobacteria</taxon>
        <taxon>Rhodobacterales</taxon>
        <taxon>Roseobacteraceae</taxon>
        <taxon>Actibacterium</taxon>
    </lineage>
</organism>
<dbReference type="NCBIfam" id="NF037995">
    <property type="entry name" value="TRAP_S1"/>
    <property type="match status" value="1"/>
</dbReference>
<dbReference type="Gene3D" id="3.40.190.170">
    <property type="entry name" value="Bacterial extracellular solute-binding protein, family 7"/>
    <property type="match status" value="1"/>
</dbReference>
<dbReference type="Proteomes" id="UP000585681">
    <property type="component" value="Unassembled WGS sequence"/>
</dbReference>
<accession>A0A840C3Q8</accession>
<dbReference type="GO" id="GO:0055085">
    <property type="term" value="P:transmembrane transport"/>
    <property type="evidence" value="ECO:0007669"/>
    <property type="project" value="InterPro"/>
</dbReference>
<keyword evidence="2 4" id="KW-0732">Signal</keyword>
<sequence length="350" mass="36982">MLTNKLLRAPARVLAAVAFCAGIILGGAAFAADDKTTLSVSIFTPPSSDLNKLFRVIEEQLDAETDGKLDLELFEASQMGPAPRQFDLVRKGVADISVALLGLTPGRFPKMELLDMAGVVDTGVGVDVAAPASAAVLDLADSHLKKELAGVKLLNIAVLPNPIILTKEEITGLDELKNKRIRHPGPAHSKTLEALGAVPTFVPSTEMSEALARGAVDGILTGYAGIRSFKLMDSAKYVIELASGGMTFAVVMNQKAYDKIPADLKPAFDKHFGPQGQGEWGRVLARAEVEVRDELMGQGLVVKSLSEADTAAFAEMSAKLRADTAQALDAKGLDATEFLNALDVAAAAYR</sequence>
<protein>
    <submittedName>
        <fullName evidence="5">TRAP-type C4-dicarboxylate transport system substrate-binding protein</fullName>
    </submittedName>
</protein>
<comment type="caution">
    <text evidence="5">The sequence shown here is derived from an EMBL/GenBank/DDBJ whole genome shotgun (WGS) entry which is preliminary data.</text>
</comment>
<dbReference type="EMBL" id="JACIEQ010000001">
    <property type="protein sequence ID" value="MBB4020521.1"/>
    <property type="molecule type" value="Genomic_DNA"/>
</dbReference>
<keyword evidence="6" id="KW-1185">Reference proteome</keyword>
<evidence type="ECO:0000256" key="4">
    <source>
        <dbReference type="SAM" id="SignalP"/>
    </source>
</evidence>
<comment type="subcellular location">
    <subcellularLocation>
        <location evidence="1">Periplasm</location>
    </subcellularLocation>
</comment>
<dbReference type="SUPFAM" id="SSF53850">
    <property type="entry name" value="Periplasmic binding protein-like II"/>
    <property type="match status" value="1"/>
</dbReference>
<dbReference type="Pfam" id="PF03480">
    <property type="entry name" value="DctP"/>
    <property type="match status" value="1"/>
</dbReference>
<dbReference type="AlphaFoldDB" id="A0A840C3Q8"/>
<dbReference type="PANTHER" id="PTHR33376">
    <property type="match status" value="1"/>
</dbReference>
<gene>
    <name evidence="5" type="ORF">GGR17_000312</name>
</gene>
<evidence type="ECO:0000313" key="5">
    <source>
        <dbReference type="EMBL" id="MBB4020521.1"/>
    </source>
</evidence>
<feature type="chain" id="PRO_5032661095" evidence="4">
    <location>
        <begin position="32"/>
        <end position="350"/>
    </location>
</feature>